<protein>
    <recommendedName>
        <fullName evidence="3">DH domain-containing protein</fullName>
    </recommendedName>
</protein>
<dbReference type="Gene3D" id="1.20.900.10">
    <property type="entry name" value="Dbl homology (DH) domain"/>
    <property type="match status" value="1"/>
</dbReference>
<gene>
    <name evidence="4" type="ORF">CVLEPA_LOCUS32089</name>
</gene>
<dbReference type="Pfam" id="PF22697">
    <property type="entry name" value="SOS1_NGEF_PH"/>
    <property type="match status" value="1"/>
</dbReference>
<dbReference type="InterPro" id="IPR036028">
    <property type="entry name" value="SH3-like_dom_sf"/>
</dbReference>
<dbReference type="SUPFAM" id="SSF50044">
    <property type="entry name" value="SH3-domain"/>
    <property type="match status" value="1"/>
</dbReference>
<evidence type="ECO:0000259" key="3">
    <source>
        <dbReference type="PROSITE" id="PS50010"/>
    </source>
</evidence>
<dbReference type="InterPro" id="IPR047270">
    <property type="entry name" value="PH_ephexin"/>
</dbReference>
<dbReference type="Gene3D" id="2.30.29.30">
    <property type="entry name" value="Pleckstrin-homology domain (PH domain)/Phosphotyrosine-binding domain (PTB)"/>
    <property type="match status" value="1"/>
</dbReference>
<evidence type="ECO:0000256" key="2">
    <source>
        <dbReference type="ARBA" id="ARBA00023273"/>
    </source>
</evidence>
<dbReference type="EMBL" id="CAWYQH010000174">
    <property type="protein sequence ID" value="CAK8698670.1"/>
    <property type="molecule type" value="Genomic_DNA"/>
</dbReference>
<accession>A0ABP0H805</accession>
<dbReference type="InterPro" id="IPR047271">
    <property type="entry name" value="Ephexin-like"/>
</dbReference>
<dbReference type="InterPro" id="IPR035899">
    <property type="entry name" value="DBL_dom_sf"/>
</dbReference>
<dbReference type="CDD" id="cd00160">
    <property type="entry name" value="RhoGEF"/>
    <property type="match status" value="1"/>
</dbReference>
<dbReference type="PANTHER" id="PTHR12845">
    <property type="entry name" value="GUANINE NUCLEOTIDE EXCHANGE FACTOR"/>
    <property type="match status" value="1"/>
</dbReference>
<dbReference type="SMART" id="SM00325">
    <property type="entry name" value="RhoGEF"/>
    <property type="match status" value="1"/>
</dbReference>
<organism evidence="4 5">
    <name type="scientific">Clavelina lepadiformis</name>
    <name type="common">Light-bulb sea squirt</name>
    <name type="synonym">Ascidia lepadiformis</name>
    <dbReference type="NCBI Taxonomy" id="159417"/>
    <lineage>
        <taxon>Eukaryota</taxon>
        <taxon>Metazoa</taxon>
        <taxon>Chordata</taxon>
        <taxon>Tunicata</taxon>
        <taxon>Ascidiacea</taxon>
        <taxon>Aplousobranchia</taxon>
        <taxon>Clavelinidae</taxon>
        <taxon>Clavelina</taxon>
    </lineage>
</organism>
<dbReference type="Pfam" id="PF00621">
    <property type="entry name" value="RhoGEF"/>
    <property type="match status" value="1"/>
</dbReference>
<keyword evidence="2" id="KW-0966">Cell projection</keyword>
<dbReference type="SUPFAM" id="SSF48065">
    <property type="entry name" value="DBL homology domain (DH-domain)"/>
    <property type="match status" value="1"/>
</dbReference>
<evidence type="ECO:0000313" key="5">
    <source>
        <dbReference type="Proteomes" id="UP001642483"/>
    </source>
</evidence>
<evidence type="ECO:0000256" key="1">
    <source>
        <dbReference type="ARBA" id="ARBA00004316"/>
    </source>
</evidence>
<dbReference type="InterPro" id="IPR011993">
    <property type="entry name" value="PH-like_dom_sf"/>
</dbReference>
<dbReference type="InterPro" id="IPR000219">
    <property type="entry name" value="DH_dom"/>
</dbReference>
<dbReference type="Proteomes" id="UP001642483">
    <property type="component" value="Unassembled WGS sequence"/>
</dbReference>
<dbReference type="Gene3D" id="2.30.30.40">
    <property type="entry name" value="SH3 Domains"/>
    <property type="match status" value="1"/>
</dbReference>
<sequence length="420" mass="49004">MSSKEKKRQEAMFELITSESSYLRSLNVLVNCFMSSEELRACITSTEYHHLFSNVENVRAASRRFHSALMKRRKSSSIVIDDVSDIVIDQVKSNRFAPYITYCSNETYQQRALQRLMRENETFVDILRKLESSQQCAGLPLHSFLLLPMQRITRLPLLIDTIRQRCDVTMPQYDVASRALRETTNLVKICNERAKSLERTEHMIQLQQQLEFKSSRSFPLVSAQRYLLKSGALIKSSDESVLGFRRVSKQELNLFLFNDVLIITRKKSKDTFSVTDYCYKNRLSAREIIDDVTNSFVLILEKNQEGQRIEMRLEADKPNIKARWMMALQPQVPHKITRETMQVEVIRSLLTDETDMTSLKVMDVYIVIKTTPDGWIFGERLSDGCRAWLPSTHVKEILSERIRQRNLQRRSRLLGEETLI</sequence>
<evidence type="ECO:0000313" key="4">
    <source>
        <dbReference type="EMBL" id="CAK8698670.1"/>
    </source>
</evidence>
<dbReference type="InterPro" id="IPR055251">
    <property type="entry name" value="SOS1_NGEF_PH"/>
</dbReference>
<dbReference type="PANTHER" id="PTHR12845:SF5">
    <property type="entry name" value="EPHEXIN, ISOFORM D"/>
    <property type="match status" value="1"/>
</dbReference>
<dbReference type="PROSITE" id="PS50010">
    <property type="entry name" value="DH_2"/>
    <property type="match status" value="1"/>
</dbReference>
<keyword evidence="5" id="KW-1185">Reference proteome</keyword>
<dbReference type="SUPFAM" id="SSF50729">
    <property type="entry name" value="PH domain-like"/>
    <property type="match status" value="1"/>
</dbReference>
<comment type="caution">
    <text evidence="4">The sequence shown here is derived from an EMBL/GenBank/DDBJ whole genome shotgun (WGS) entry which is preliminary data.</text>
</comment>
<dbReference type="CDD" id="cd01221">
    <property type="entry name" value="PH_ephexin"/>
    <property type="match status" value="1"/>
</dbReference>
<comment type="subcellular location">
    <subcellularLocation>
        <location evidence="1">Cell projection</location>
    </subcellularLocation>
</comment>
<feature type="domain" description="DH" evidence="3">
    <location>
        <begin position="7"/>
        <end position="193"/>
    </location>
</feature>
<proteinExistence type="predicted"/>
<reference evidence="4 5" key="1">
    <citation type="submission" date="2024-02" db="EMBL/GenBank/DDBJ databases">
        <authorList>
            <person name="Daric V."/>
            <person name="Darras S."/>
        </authorList>
    </citation>
    <scope>NUCLEOTIDE SEQUENCE [LARGE SCALE GENOMIC DNA]</scope>
</reference>
<name>A0ABP0H805_CLALP</name>